<dbReference type="Proteomes" id="UP001289374">
    <property type="component" value="Unassembled WGS sequence"/>
</dbReference>
<dbReference type="Pfam" id="PF00162">
    <property type="entry name" value="PGK"/>
    <property type="match status" value="1"/>
</dbReference>
<evidence type="ECO:0000256" key="6">
    <source>
        <dbReference type="ARBA" id="ARBA00022691"/>
    </source>
</evidence>
<evidence type="ECO:0000256" key="3">
    <source>
        <dbReference type="ARBA" id="ARBA00008982"/>
    </source>
</evidence>
<dbReference type="GO" id="GO:0006096">
    <property type="term" value="P:glycolytic process"/>
    <property type="evidence" value="ECO:0007669"/>
    <property type="project" value="InterPro"/>
</dbReference>
<dbReference type="GO" id="GO:0006094">
    <property type="term" value="P:gluconeogenesis"/>
    <property type="evidence" value="ECO:0007669"/>
    <property type="project" value="TreeGrafter"/>
</dbReference>
<accession>A0AAE1WNJ4</accession>
<comment type="cofactor">
    <cofactor evidence="2">
        <name>Mg(2+)</name>
        <dbReference type="ChEBI" id="CHEBI:18420"/>
    </cofactor>
</comment>
<dbReference type="Pfam" id="PF02390">
    <property type="entry name" value="Methyltransf_4"/>
    <property type="match status" value="1"/>
</dbReference>
<evidence type="ECO:0000313" key="14">
    <source>
        <dbReference type="EMBL" id="KAK4396387.1"/>
    </source>
</evidence>
<dbReference type="InterPro" id="IPR036043">
    <property type="entry name" value="Phosphoglycerate_kinase_sf"/>
</dbReference>
<keyword evidence="8" id="KW-0547">Nucleotide-binding</keyword>
<comment type="subunit">
    <text evidence="13">Monomer.</text>
</comment>
<keyword evidence="11" id="KW-0460">Magnesium</keyword>
<evidence type="ECO:0000256" key="8">
    <source>
        <dbReference type="ARBA" id="ARBA00022741"/>
    </source>
</evidence>
<comment type="catalytic activity">
    <reaction evidence="1">
        <text>guanosine(46) in tRNA + S-adenosyl-L-methionine = N(7)-methylguanosine(46) in tRNA + S-adenosyl-L-homocysteine</text>
        <dbReference type="Rhea" id="RHEA:42708"/>
        <dbReference type="Rhea" id="RHEA-COMP:10188"/>
        <dbReference type="Rhea" id="RHEA-COMP:10189"/>
        <dbReference type="ChEBI" id="CHEBI:57856"/>
        <dbReference type="ChEBI" id="CHEBI:59789"/>
        <dbReference type="ChEBI" id="CHEBI:74269"/>
        <dbReference type="ChEBI" id="CHEBI:74480"/>
        <dbReference type="EC" id="2.1.1.33"/>
    </reaction>
</comment>
<keyword evidence="4" id="KW-0489">Methyltransferase</keyword>
<keyword evidence="5 12" id="KW-0808">Transferase</keyword>
<comment type="caution">
    <text evidence="14">The sequence shown here is derived from an EMBL/GenBank/DDBJ whole genome shotgun (WGS) entry which is preliminary data.</text>
</comment>
<keyword evidence="10" id="KW-0067">ATP-binding</keyword>
<keyword evidence="7" id="KW-0819">tRNA processing</keyword>
<evidence type="ECO:0000256" key="13">
    <source>
        <dbReference type="RuleBase" id="RU000696"/>
    </source>
</evidence>
<evidence type="ECO:0000256" key="5">
    <source>
        <dbReference type="ARBA" id="ARBA00022679"/>
    </source>
</evidence>
<evidence type="ECO:0000256" key="2">
    <source>
        <dbReference type="ARBA" id="ARBA00001946"/>
    </source>
</evidence>
<dbReference type="SUPFAM" id="SSF53335">
    <property type="entry name" value="S-adenosyl-L-methionine-dependent methyltransferases"/>
    <property type="match status" value="1"/>
</dbReference>
<dbReference type="GO" id="GO:0043531">
    <property type="term" value="F:ADP binding"/>
    <property type="evidence" value="ECO:0007669"/>
    <property type="project" value="TreeGrafter"/>
</dbReference>
<keyword evidence="6" id="KW-0949">S-adenosyl-L-methionine</keyword>
<comment type="catalytic activity">
    <reaction evidence="12">
        <text>(2R)-3-phosphoglycerate + ATP = (2R)-3-phospho-glyceroyl phosphate + ADP</text>
        <dbReference type="Rhea" id="RHEA:14801"/>
        <dbReference type="ChEBI" id="CHEBI:30616"/>
        <dbReference type="ChEBI" id="CHEBI:57604"/>
        <dbReference type="ChEBI" id="CHEBI:58272"/>
        <dbReference type="ChEBI" id="CHEBI:456216"/>
        <dbReference type="EC" id="2.7.2.3"/>
    </reaction>
</comment>
<dbReference type="SUPFAM" id="SSF53748">
    <property type="entry name" value="Phosphoglycerate kinase"/>
    <property type="match status" value="1"/>
</dbReference>
<dbReference type="PRINTS" id="PR00477">
    <property type="entry name" value="PHGLYCKINASE"/>
</dbReference>
<gene>
    <name evidence="14" type="ORF">Sango_1475300</name>
</gene>
<evidence type="ECO:0000256" key="12">
    <source>
        <dbReference type="RuleBase" id="RU000532"/>
    </source>
</evidence>
<dbReference type="InterPro" id="IPR001576">
    <property type="entry name" value="Phosphoglycerate_kinase"/>
</dbReference>
<dbReference type="Gene3D" id="3.40.50.150">
    <property type="entry name" value="Vaccinia Virus protein VP39"/>
    <property type="match status" value="1"/>
</dbReference>
<protein>
    <recommendedName>
        <fullName evidence="12">Phosphoglycerate kinase</fullName>
        <ecNumber evidence="12">2.7.2.3</ecNumber>
    </recommendedName>
</protein>
<dbReference type="GO" id="GO:0005524">
    <property type="term" value="F:ATP binding"/>
    <property type="evidence" value="ECO:0007669"/>
    <property type="project" value="UniProtKB-KW"/>
</dbReference>
<reference evidence="14" key="2">
    <citation type="journal article" date="2024" name="Plant">
        <title>Genomic evolution and insights into agronomic trait innovations of Sesamum species.</title>
        <authorList>
            <person name="Miao H."/>
            <person name="Wang L."/>
            <person name="Qu L."/>
            <person name="Liu H."/>
            <person name="Sun Y."/>
            <person name="Le M."/>
            <person name="Wang Q."/>
            <person name="Wei S."/>
            <person name="Zheng Y."/>
            <person name="Lin W."/>
            <person name="Duan Y."/>
            <person name="Cao H."/>
            <person name="Xiong S."/>
            <person name="Wang X."/>
            <person name="Wei L."/>
            <person name="Li C."/>
            <person name="Ma Q."/>
            <person name="Ju M."/>
            <person name="Zhao R."/>
            <person name="Li G."/>
            <person name="Mu C."/>
            <person name="Tian Q."/>
            <person name="Mei H."/>
            <person name="Zhang T."/>
            <person name="Gao T."/>
            <person name="Zhang H."/>
        </authorList>
    </citation>
    <scope>NUCLEOTIDE SEQUENCE</scope>
    <source>
        <strain evidence="14">K16</strain>
    </source>
</reference>
<evidence type="ECO:0000256" key="1">
    <source>
        <dbReference type="ARBA" id="ARBA00000142"/>
    </source>
</evidence>
<dbReference type="InterPro" id="IPR003358">
    <property type="entry name" value="tRNA_(Gua-N-7)_MeTrfase_Trmb"/>
</dbReference>
<evidence type="ECO:0000256" key="4">
    <source>
        <dbReference type="ARBA" id="ARBA00022603"/>
    </source>
</evidence>
<sequence length="750" mass="82767">MMNQVLNFPPAICFRNPSRSTFAFSSLKIPQEKSCFHPRNRTAFQKKECSVVLFSLPVSCKVVDQAEHSLLEKDAVCDGGNVTVFPHIQTLRNFPKEELFGKVVMVRLDSMVLLQGRKGHQSPAANAFSTIKYLYEAGAKVVLVGGWRETINSRFSSEPCPSVESVAEFLSSVLELQVVPVKYVSLCMHSGGGDSKRSDILLLANLFHFKGERANCSKFAKELVSGVDIVVNDAFSESHKVLASTVGVASFCNAYIAGFYFEEGLHKLKKIIKTNEKPYMAIIGGGNLADKVAALHSLTSTCDGLIFVGSMAFQIMHALGVPVPMKLVELGALKEAVSIVETAKLRNIPLVLPKDFWCIKNHALNQIDIFSAYSISEGWQPVDIGPRSLQEIIYVVSKCKKIIWIGPLRFSLSKQDKGGTLELAETLGNLSSCDITFVGKIECKELLGKSKPFSNDNFVKTAAVVWEVLKGRKLPGLLALDRAYPYQVDWSVTYGDPTRPLVVDIGSGNGLFLVGMARRRKDMNFLGLEINAKLVDRCVEDIHHLDLHNVHFIATNATSTFRSIVSSYPGELVLVSIQCPNPDFNKPEYRWRMLQGSLVEAIADMLKFGGKVFLQSDIEAVALRMKNEFLKYGKGKLVLMEHSEDVAVNELGWLEENPFGVPSDWEQHVLDRGDPIGQRGEIEEEKVKNIHRTCGDMMDNYSGSGHSSETATLDFGGLTDEIYIGSTSDDYISDSLGGLNCLVANIIWAG</sequence>
<evidence type="ECO:0000313" key="15">
    <source>
        <dbReference type="Proteomes" id="UP001289374"/>
    </source>
</evidence>
<organism evidence="14 15">
    <name type="scientific">Sesamum angolense</name>
    <dbReference type="NCBI Taxonomy" id="2727404"/>
    <lineage>
        <taxon>Eukaryota</taxon>
        <taxon>Viridiplantae</taxon>
        <taxon>Streptophyta</taxon>
        <taxon>Embryophyta</taxon>
        <taxon>Tracheophyta</taxon>
        <taxon>Spermatophyta</taxon>
        <taxon>Magnoliopsida</taxon>
        <taxon>eudicotyledons</taxon>
        <taxon>Gunneridae</taxon>
        <taxon>Pentapetalae</taxon>
        <taxon>asterids</taxon>
        <taxon>lamiids</taxon>
        <taxon>Lamiales</taxon>
        <taxon>Pedaliaceae</taxon>
        <taxon>Sesamum</taxon>
    </lineage>
</organism>
<dbReference type="FunFam" id="3.40.50.150:FF:000194">
    <property type="entry name" value="Phosphoglycerate kinase"/>
    <property type="match status" value="1"/>
</dbReference>
<dbReference type="EC" id="2.7.2.3" evidence="12"/>
<dbReference type="CDD" id="cd02440">
    <property type="entry name" value="AdoMet_MTases"/>
    <property type="match status" value="1"/>
</dbReference>
<dbReference type="InterPro" id="IPR029063">
    <property type="entry name" value="SAM-dependent_MTases_sf"/>
</dbReference>
<dbReference type="EMBL" id="JACGWL010000008">
    <property type="protein sequence ID" value="KAK4396387.1"/>
    <property type="molecule type" value="Genomic_DNA"/>
</dbReference>
<dbReference type="PANTHER" id="PTHR11406">
    <property type="entry name" value="PHOSPHOGLYCERATE KINASE"/>
    <property type="match status" value="1"/>
</dbReference>
<keyword evidence="15" id="KW-1185">Reference proteome</keyword>
<evidence type="ECO:0000256" key="10">
    <source>
        <dbReference type="ARBA" id="ARBA00022840"/>
    </source>
</evidence>
<dbReference type="GO" id="GO:0008176">
    <property type="term" value="F:tRNA (guanine(46)-N7)-methyltransferase activity"/>
    <property type="evidence" value="ECO:0007669"/>
    <property type="project" value="UniProtKB-EC"/>
</dbReference>
<dbReference type="Gene3D" id="3.40.50.1260">
    <property type="entry name" value="Phosphoglycerate kinase, N-terminal domain"/>
    <property type="match status" value="2"/>
</dbReference>
<dbReference type="GO" id="GO:0005829">
    <property type="term" value="C:cytosol"/>
    <property type="evidence" value="ECO:0007669"/>
    <property type="project" value="TreeGrafter"/>
</dbReference>
<comment type="similarity">
    <text evidence="3 12">Belongs to the phosphoglycerate kinase family.</text>
</comment>
<reference evidence="14" key="1">
    <citation type="submission" date="2020-06" db="EMBL/GenBank/DDBJ databases">
        <authorList>
            <person name="Li T."/>
            <person name="Hu X."/>
            <person name="Zhang T."/>
            <person name="Song X."/>
            <person name="Zhang H."/>
            <person name="Dai N."/>
            <person name="Sheng W."/>
            <person name="Hou X."/>
            <person name="Wei L."/>
        </authorList>
    </citation>
    <scope>NUCLEOTIDE SEQUENCE</scope>
    <source>
        <strain evidence="14">K16</strain>
        <tissue evidence="14">Leaf</tissue>
    </source>
</reference>
<dbReference type="PROSITE" id="PS51625">
    <property type="entry name" value="SAM_MT_TRMB"/>
    <property type="match status" value="1"/>
</dbReference>
<dbReference type="InterPro" id="IPR015824">
    <property type="entry name" value="Phosphoglycerate_kinase_N"/>
</dbReference>
<name>A0AAE1WNJ4_9LAMI</name>
<proteinExistence type="inferred from homology"/>
<dbReference type="PANTHER" id="PTHR11406:SF32">
    <property type="entry name" value="PHOSPHOGLYCERATE KINASE"/>
    <property type="match status" value="1"/>
</dbReference>
<keyword evidence="9 12" id="KW-0418">Kinase</keyword>
<evidence type="ECO:0000256" key="11">
    <source>
        <dbReference type="ARBA" id="ARBA00022842"/>
    </source>
</evidence>
<evidence type="ECO:0000256" key="7">
    <source>
        <dbReference type="ARBA" id="ARBA00022694"/>
    </source>
</evidence>
<dbReference type="AlphaFoldDB" id="A0AAE1WNJ4"/>
<dbReference type="GO" id="GO:0004618">
    <property type="term" value="F:phosphoglycerate kinase activity"/>
    <property type="evidence" value="ECO:0007669"/>
    <property type="project" value="UniProtKB-EC"/>
</dbReference>
<evidence type="ECO:0000256" key="9">
    <source>
        <dbReference type="ARBA" id="ARBA00022777"/>
    </source>
</evidence>